<dbReference type="AlphaFoldDB" id="A0A127B6T2"/>
<dbReference type="Proteomes" id="UP001571980">
    <property type="component" value="Unassembled WGS sequence"/>
</dbReference>
<reference evidence="9 11" key="3">
    <citation type="submission" date="2023-03" db="EMBL/GenBank/DDBJ databases">
        <title>Speciation in Pyrococcus: adaptation to high temperature as a mechanism.</title>
        <authorList>
            <person name="Gu J."/>
        </authorList>
    </citation>
    <scope>NUCLEOTIDE SEQUENCE [LARGE SCALE GENOMIC DNA]</scope>
    <source>
        <strain evidence="9 11">LMOA34</strain>
    </source>
</reference>
<dbReference type="RefSeq" id="WP_068319923.1">
    <property type="nucleotide sequence ID" value="NZ_CP010835.1"/>
</dbReference>
<comment type="function">
    <text evidence="6">Probable RNase involved in rRNA stability through maturation and/or degradation of precursor rRNAs. Binds to RNA in loop regions with AU-rich sequences.</text>
</comment>
<dbReference type="Pfam" id="PF04167">
    <property type="entry name" value="DUF402"/>
    <property type="match status" value="1"/>
</dbReference>
<organism evidence="8 10">
    <name type="scientific">Pyrococcus kukulkanii</name>
    <dbReference type="NCBI Taxonomy" id="1609559"/>
    <lineage>
        <taxon>Archaea</taxon>
        <taxon>Methanobacteriati</taxon>
        <taxon>Methanobacteriota</taxon>
        <taxon>Thermococci</taxon>
        <taxon>Thermococcales</taxon>
        <taxon>Thermococcaceae</taxon>
        <taxon>Pyrococcus</taxon>
    </lineage>
</organism>
<dbReference type="InterPro" id="IPR007295">
    <property type="entry name" value="DUF402"/>
</dbReference>
<dbReference type="SMART" id="SM00316">
    <property type="entry name" value="S1"/>
    <property type="match status" value="1"/>
</dbReference>
<evidence type="ECO:0000256" key="2">
    <source>
        <dbReference type="ARBA" id="ARBA00022722"/>
    </source>
</evidence>
<evidence type="ECO:0000256" key="4">
    <source>
        <dbReference type="ARBA" id="ARBA00022801"/>
    </source>
</evidence>
<dbReference type="PANTHER" id="PTHR39159:SF1">
    <property type="entry name" value="UPF0374 PROTEIN YGAC"/>
    <property type="match status" value="1"/>
</dbReference>
<dbReference type="PANTHER" id="PTHR39159">
    <property type="match status" value="1"/>
</dbReference>
<dbReference type="Gene3D" id="2.40.380.10">
    <property type="entry name" value="FomD-like"/>
    <property type="match status" value="1"/>
</dbReference>
<dbReference type="SUPFAM" id="SSF159234">
    <property type="entry name" value="FomD-like"/>
    <property type="match status" value="1"/>
</dbReference>
<evidence type="ECO:0000313" key="8">
    <source>
        <dbReference type="EMBL" id="AMM53090.1"/>
    </source>
</evidence>
<dbReference type="HAMAP" id="MF_01910">
    <property type="entry name" value="RNA_binding_AU_1"/>
    <property type="match status" value="1"/>
</dbReference>
<feature type="domain" description="S1 motif" evidence="7">
    <location>
        <begin position="90"/>
        <end position="150"/>
    </location>
</feature>
<dbReference type="InterPro" id="IPR016730">
    <property type="entry name" value="RNA-bd_FAU-1"/>
</dbReference>
<dbReference type="GO" id="GO:0016891">
    <property type="term" value="F:RNA endonuclease activity producing 5'-phosphomonoesters, hydrolytic mechanism"/>
    <property type="evidence" value="ECO:0007669"/>
    <property type="project" value="UniProtKB-UniRule"/>
</dbReference>
<comment type="similarity">
    <text evidence="6">Belongs to the FAU-1 family.</text>
</comment>
<dbReference type="GO" id="GO:0035925">
    <property type="term" value="F:mRNA 3'-UTR AU-rich region binding"/>
    <property type="evidence" value="ECO:0007669"/>
    <property type="project" value="UniProtKB-UniRule"/>
</dbReference>
<evidence type="ECO:0000256" key="3">
    <source>
        <dbReference type="ARBA" id="ARBA00022759"/>
    </source>
</evidence>
<dbReference type="InterPro" id="IPR035930">
    <property type="entry name" value="FomD-like_sf"/>
</dbReference>
<name>A0A127B6T2_9EURY</name>
<evidence type="ECO:0000256" key="6">
    <source>
        <dbReference type="HAMAP-Rule" id="MF_01910"/>
    </source>
</evidence>
<evidence type="ECO:0000259" key="7">
    <source>
        <dbReference type="SMART" id="SM00316"/>
    </source>
</evidence>
<dbReference type="OrthoDB" id="84798at2157"/>
<dbReference type="KEGG" id="pyc:TQ32_00220"/>
<keyword evidence="3 6" id="KW-0255">Endonuclease</keyword>
<keyword evidence="5 6" id="KW-0694">RNA-binding</keyword>
<accession>A0A127B6T2</accession>
<reference evidence="10" key="1">
    <citation type="submission" date="2015-02" db="EMBL/GenBank/DDBJ databases">
        <title>Pyrococcus kukulkanii sp. nov., a novel hyperthermophilic archaeon isolated from a deep-sea hydrothermal vent at the Guaymas Basin.</title>
        <authorList>
            <person name="Oger P.M."/>
            <person name="Callac N."/>
            <person name="Jebbar M."/>
            <person name="Godfroy A."/>
        </authorList>
    </citation>
    <scope>NUCLEOTIDE SEQUENCE [LARGE SCALE GENOMIC DNA]</scope>
    <source>
        <strain evidence="10">NCB100</strain>
    </source>
</reference>
<evidence type="ECO:0000256" key="5">
    <source>
        <dbReference type="ARBA" id="ARBA00022884"/>
    </source>
</evidence>
<dbReference type="EMBL" id="JARRIG010000002">
    <property type="protein sequence ID" value="MFA4804025.1"/>
    <property type="molecule type" value="Genomic_DNA"/>
</dbReference>
<keyword evidence="1 6" id="KW-0698">rRNA processing</keyword>
<dbReference type="EMBL" id="CP010835">
    <property type="protein sequence ID" value="AMM53090.1"/>
    <property type="molecule type" value="Genomic_DNA"/>
</dbReference>
<proteinExistence type="inferred from homology"/>
<keyword evidence="11" id="KW-1185">Reference proteome</keyword>
<dbReference type="InterPro" id="IPR019307">
    <property type="entry name" value="RNA-bd_AU-1/RNase_E/G"/>
</dbReference>
<keyword evidence="4 6" id="KW-0378">Hydrolase</keyword>
<dbReference type="InterPro" id="IPR050212">
    <property type="entry name" value="Ntdp-like"/>
</dbReference>
<sequence length="469" mass="53895">MSTESEIAVRIRGIYSTALTKLFLDRGFKIVQPSDVIAERLGIEKSYEDFDVDIYDRNHGITIVGTKVEEVKKVLEEEFIDVFFRKLPYKLYGIYKGIVVKRDDRYVYVDIGNAIGTVLIEELPDATEGDEVVVQVKKHNVLPHLSVLITIPGDYAVLIPKPIGVQRHVKISRKIKDPEERERLRILGLSVDLGEWGVLWRTAAAYKDWNTLRDELVRLSKIADRLKEADKYSAPAEIIEGREIYDVEFGGGTKKKLDEIRHKVVPTIEGHHQFKSYDPEFTLAVEVAEGILAKMPSQRQKVSEGFIEAVVTNKGPKVGWLFTLNHVKPDGQVIKIGPGEIIEVSTNPLKVKMKRFLRPGKFYDGLEIPIEHGDYAITEIEAGKWWFVHRYYDKEGNLKGEFYNINTPVEIYPDKARYIDLEVDIVRWPDGKKEIIDKDKLKEHYDDGIISERLYKAVLKITQEVFDRI</sequence>
<evidence type="ECO:0000313" key="9">
    <source>
        <dbReference type="EMBL" id="MFA4804025.1"/>
    </source>
</evidence>
<dbReference type="Proteomes" id="UP000070587">
    <property type="component" value="Chromosome"/>
</dbReference>
<dbReference type="STRING" id="1609559.TQ32_00220"/>
<dbReference type="PATRIC" id="fig|1609559.3.peg.46"/>
<dbReference type="EC" id="3.1.26.-" evidence="6"/>
<dbReference type="InterPro" id="IPR003029">
    <property type="entry name" value="S1_domain"/>
</dbReference>
<evidence type="ECO:0000256" key="1">
    <source>
        <dbReference type="ARBA" id="ARBA00022552"/>
    </source>
</evidence>
<evidence type="ECO:0000313" key="11">
    <source>
        <dbReference type="Proteomes" id="UP001571980"/>
    </source>
</evidence>
<gene>
    <name evidence="6" type="primary">fau-1</name>
    <name evidence="9" type="ORF">P8X34_04615</name>
    <name evidence="8" type="ORF">TQ32_00220</name>
</gene>
<dbReference type="Pfam" id="PF10150">
    <property type="entry name" value="RNase_E_G"/>
    <property type="match status" value="1"/>
</dbReference>
<evidence type="ECO:0000313" key="10">
    <source>
        <dbReference type="Proteomes" id="UP000070587"/>
    </source>
</evidence>
<dbReference type="GO" id="GO:0006364">
    <property type="term" value="P:rRNA processing"/>
    <property type="evidence" value="ECO:0007669"/>
    <property type="project" value="UniProtKB-UniRule"/>
</dbReference>
<protein>
    <recommendedName>
        <fullName evidence="6">Probable ribonuclease FAU-1</fullName>
        <ecNumber evidence="6">3.1.26.-</ecNumber>
    </recommendedName>
    <alternativeName>
        <fullName evidence="6">RNA-binding protein FAU-1</fullName>
    </alternativeName>
</protein>
<dbReference type="GeneID" id="28490208"/>
<reference evidence="8 10" key="2">
    <citation type="journal article" date="2016" name="Int. J. Syst. Evol. Microbiol.">
        <title>Pyrococcus kukulkanii sp. nov., a hyperthermophilic, piezophilic archaeon isolated from a deep-sea hydrothermal vent.</title>
        <authorList>
            <person name="Callac N."/>
            <person name="Oger P."/>
            <person name="Lesongeur F."/>
            <person name="Rattray J.E."/>
            <person name="Vannier P."/>
            <person name="Michoud G."/>
            <person name="Beauverger M."/>
            <person name="Gayet N."/>
            <person name="Rouxel O."/>
            <person name="Jebbar M."/>
            <person name="Godfroy A."/>
        </authorList>
    </citation>
    <scope>NUCLEOTIDE SEQUENCE [LARGE SCALE GENOMIC DNA]</scope>
    <source>
        <strain evidence="8 10">NCB100</strain>
    </source>
</reference>
<keyword evidence="2 6" id="KW-0540">Nuclease</keyword>
<dbReference type="PIRSF" id="PIRSF018644">
    <property type="entry name" value="RNA-binding_FAU-1"/>
    <property type="match status" value="1"/>
</dbReference>